<name>A0A158H7E9_CABSO</name>
<dbReference type="GO" id="GO:0003723">
    <property type="term" value="F:RNA binding"/>
    <property type="evidence" value="ECO:0007669"/>
    <property type="project" value="InterPro"/>
</dbReference>
<sequence>MKLWISNLAPETSDDALREFMRKYTQVEIDSLTRIEGDGSRPGALVEVAGATQALLTEMQHRLHGMYWNQRRLVVQIMSFSDNE</sequence>
<evidence type="ECO:0000313" key="2">
    <source>
        <dbReference type="EMBL" id="SAL39913.1"/>
    </source>
</evidence>
<dbReference type="EMBL" id="FCOC02000014">
    <property type="protein sequence ID" value="SAL39913.1"/>
    <property type="molecule type" value="Genomic_DNA"/>
</dbReference>
<reference evidence="2 3" key="1">
    <citation type="submission" date="2016-01" db="EMBL/GenBank/DDBJ databases">
        <authorList>
            <person name="Oliw E.H."/>
        </authorList>
    </citation>
    <scope>NUCLEOTIDE SEQUENCE [LARGE SCALE GENOMIC DNA]</scope>
    <source>
        <strain evidence="2">LMG 22029</strain>
    </source>
</reference>
<protein>
    <recommendedName>
        <fullName evidence="1">RRM domain-containing protein</fullName>
    </recommendedName>
</protein>
<dbReference type="OrthoDB" id="9102094at2"/>
<gene>
    <name evidence="2" type="ORF">AWB64_04216</name>
</gene>
<accession>A0A158H7E9</accession>
<evidence type="ECO:0000313" key="3">
    <source>
        <dbReference type="Proteomes" id="UP000054893"/>
    </source>
</evidence>
<dbReference type="RefSeq" id="WP_060857306.1">
    <property type="nucleotide sequence ID" value="NZ_FCOC02000014.1"/>
</dbReference>
<dbReference type="InterPro" id="IPR035979">
    <property type="entry name" value="RBD_domain_sf"/>
</dbReference>
<dbReference type="InterPro" id="IPR000504">
    <property type="entry name" value="RRM_dom"/>
</dbReference>
<evidence type="ECO:0000259" key="1">
    <source>
        <dbReference type="Pfam" id="PF00076"/>
    </source>
</evidence>
<dbReference type="SUPFAM" id="SSF54928">
    <property type="entry name" value="RNA-binding domain, RBD"/>
    <property type="match status" value="1"/>
</dbReference>
<dbReference type="AlphaFoldDB" id="A0A158H7E9"/>
<feature type="domain" description="RRM" evidence="1">
    <location>
        <begin position="3"/>
        <end position="49"/>
    </location>
</feature>
<dbReference type="Gene3D" id="3.30.70.330">
    <property type="match status" value="1"/>
</dbReference>
<dbReference type="CDD" id="cd00590">
    <property type="entry name" value="RRM_SF"/>
    <property type="match status" value="1"/>
</dbReference>
<dbReference type="Proteomes" id="UP000054893">
    <property type="component" value="Unassembled WGS sequence"/>
</dbReference>
<organism evidence="2 3">
    <name type="scientific">Caballeronia sordidicola</name>
    <name type="common">Burkholderia sordidicola</name>
    <dbReference type="NCBI Taxonomy" id="196367"/>
    <lineage>
        <taxon>Bacteria</taxon>
        <taxon>Pseudomonadati</taxon>
        <taxon>Pseudomonadota</taxon>
        <taxon>Betaproteobacteria</taxon>
        <taxon>Burkholderiales</taxon>
        <taxon>Burkholderiaceae</taxon>
        <taxon>Caballeronia</taxon>
    </lineage>
</organism>
<proteinExistence type="predicted"/>
<dbReference type="InterPro" id="IPR012677">
    <property type="entry name" value="Nucleotide-bd_a/b_plait_sf"/>
</dbReference>
<dbReference type="Pfam" id="PF00076">
    <property type="entry name" value="RRM_1"/>
    <property type="match status" value="1"/>
</dbReference>